<comment type="caution">
    <text evidence="1">The sequence shown here is derived from an EMBL/GenBank/DDBJ whole genome shotgun (WGS) entry which is preliminary data.</text>
</comment>
<dbReference type="EMBL" id="NEVH01017562">
    <property type="protein sequence ID" value="PNF23819.1"/>
    <property type="molecule type" value="Genomic_DNA"/>
</dbReference>
<sequence length="80" mass="8848">QNCTNLETALVGPYAETYPTPRDANQAMNVKAEAVSDAEEKEDPVPITFSEIKAEPETRVACYLTPMELPLYLLSGDWLS</sequence>
<gene>
    <name evidence="1" type="ORF">B7P43_G15915</name>
</gene>
<organism evidence="1 2">
    <name type="scientific">Cryptotermes secundus</name>
    <dbReference type="NCBI Taxonomy" id="105785"/>
    <lineage>
        <taxon>Eukaryota</taxon>
        <taxon>Metazoa</taxon>
        <taxon>Ecdysozoa</taxon>
        <taxon>Arthropoda</taxon>
        <taxon>Hexapoda</taxon>
        <taxon>Insecta</taxon>
        <taxon>Pterygota</taxon>
        <taxon>Neoptera</taxon>
        <taxon>Polyneoptera</taxon>
        <taxon>Dictyoptera</taxon>
        <taxon>Blattodea</taxon>
        <taxon>Blattoidea</taxon>
        <taxon>Termitoidae</taxon>
        <taxon>Kalotermitidae</taxon>
        <taxon>Cryptotermitinae</taxon>
        <taxon>Cryptotermes</taxon>
    </lineage>
</organism>
<evidence type="ECO:0000313" key="1">
    <source>
        <dbReference type="EMBL" id="PNF23819.1"/>
    </source>
</evidence>
<dbReference type="AlphaFoldDB" id="A0A2J7Q5G1"/>
<keyword evidence="2" id="KW-1185">Reference proteome</keyword>
<name>A0A2J7Q5G1_9NEOP</name>
<dbReference type="Proteomes" id="UP000235965">
    <property type="component" value="Unassembled WGS sequence"/>
</dbReference>
<evidence type="ECO:0000313" key="2">
    <source>
        <dbReference type="Proteomes" id="UP000235965"/>
    </source>
</evidence>
<feature type="non-terminal residue" evidence="1">
    <location>
        <position position="1"/>
    </location>
</feature>
<reference evidence="1 2" key="1">
    <citation type="submission" date="2017-12" db="EMBL/GenBank/DDBJ databases">
        <title>Hemimetabolous genomes reveal molecular basis of termite eusociality.</title>
        <authorList>
            <person name="Harrison M.C."/>
            <person name="Jongepier E."/>
            <person name="Robertson H.M."/>
            <person name="Arning N."/>
            <person name="Bitard-Feildel T."/>
            <person name="Chao H."/>
            <person name="Childers C.P."/>
            <person name="Dinh H."/>
            <person name="Doddapaneni H."/>
            <person name="Dugan S."/>
            <person name="Gowin J."/>
            <person name="Greiner C."/>
            <person name="Han Y."/>
            <person name="Hu H."/>
            <person name="Hughes D.S.T."/>
            <person name="Huylmans A.-K."/>
            <person name="Kemena C."/>
            <person name="Kremer L.P.M."/>
            <person name="Lee S.L."/>
            <person name="Lopez-Ezquerra A."/>
            <person name="Mallet L."/>
            <person name="Monroy-Kuhn J.M."/>
            <person name="Moser A."/>
            <person name="Murali S.C."/>
            <person name="Muzny D.M."/>
            <person name="Otani S."/>
            <person name="Piulachs M.-D."/>
            <person name="Poelchau M."/>
            <person name="Qu J."/>
            <person name="Schaub F."/>
            <person name="Wada-Katsumata A."/>
            <person name="Worley K.C."/>
            <person name="Xie Q."/>
            <person name="Ylla G."/>
            <person name="Poulsen M."/>
            <person name="Gibbs R.A."/>
            <person name="Schal C."/>
            <person name="Richards S."/>
            <person name="Belles X."/>
            <person name="Korb J."/>
            <person name="Bornberg-Bauer E."/>
        </authorList>
    </citation>
    <scope>NUCLEOTIDE SEQUENCE [LARGE SCALE GENOMIC DNA]</scope>
    <source>
        <tissue evidence="1">Whole body</tissue>
    </source>
</reference>
<dbReference type="InParanoid" id="A0A2J7Q5G1"/>
<protein>
    <submittedName>
        <fullName evidence="1">Uncharacterized protein</fullName>
    </submittedName>
</protein>
<proteinExistence type="predicted"/>
<accession>A0A2J7Q5G1</accession>